<dbReference type="EMBL" id="BAAAVV010000002">
    <property type="protein sequence ID" value="GAA3159519.1"/>
    <property type="molecule type" value="Genomic_DNA"/>
</dbReference>
<dbReference type="Pfam" id="PF01814">
    <property type="entry name" value="Hemerythrin"/>
    <property type="match status" value="1"/>
</dbReference>
<sequence>MTAAAVRNTSARIPTPRAAGDDCPAPQAASIPPAVAYQRVLHQLVRRELRLVADLATWAPADDAERIAALTAHSGLITHVLLHHHATEREAIWPALLRNLPPDRQAEARAAVDAWTAGCARTDHRLRDVSTAARQWAVALTPSARDAFAMACLDVADVVDARTADEERTFLPLLGAHLGADDWAAIARSSRCTLPARDQLMVLGLALEDACAGDRARVLEGLPRSARWAWRFGGERHYRATVVRLRGEPPAR</sequence>
<organism evidence="3 4">
    <name type="scientific">Blastococcus jejuensis</name>
    <dbReference type="NCBI Taxonomy" id="351224"/>
    <lineage>
        <taxon>Bacteria</taxon>
        <taxon>Bacillati</taxon>
        <taxon>Actinomycetota</taxon>
        <taxon>Actinomycetes</taxon>
        <taxon>Geodermatophilales</taxon>
        <taxon>Geodermatophilaceae</taxon>
        <taxon>Blastococcus</taxon>
    </lineage>
</organism>
<name>A0ABP6NVM0_9ACTN</name>
<protein>
    <recommendedName>
        <fullName evidence="2">Hemerythrin-like domain-containing protein</fullName>
    </recommendedName>
</protein>
<evidence type="ECO:0000313" key="3">
    <source>
        <dbReference type="EMBL" id="GAA3159519.1"/>
    </source>
</evidence>
<gene>
    <name evidence="3" type="ORF">GCM10010531_08650</name>
</gene>
<feature type="region of interest" description="Disordered" evidence="1">
    <location>
        <begin position="1"/>
        <end position="26"/>
    </location>
</feature>
<proteinExistence type="predicted"/>
<accession>A0ABP6NVM0</accession>
<dbReference type="Proteomes" id="UP001499924">
    <property type="component" value="Unassembled WGS sequence"/>
</dbReference>
<dbReference type="RefSeq" id="WP_344687341.1">
    <property type="nucleotide sequence ID" value="NZ_BAAAVV010000002.1"/>
</dbReference>
<reference evidence="4" key="1">
    <citation type="journal article" date="2019" name="Int. J. Syst. Evol. Microbiol.">
        <title>The Global Catalogue of Microorganisms (GCM) 10K type strain sequencing project: providing services to taxonomists for standard genome sequencing and annotation.</title>
        <authorList>
            <consortium name="The Broad Institute Genomics Platform"/>
            <consortium name="The Broad Institute Genome Sequencing Center for Infectious Disease"/>
            <person name="Wu L."/>
            <person name="Ma J."/>
        </authorList>
    </citation>
    <scope>NUCLEOTIDE SEQUENCE [LARGE SCALE GENOMIC DNA]</scope>
    <source>
        <strain evidence="4">JCM 15614</strain>
    </source>
</reference>
<dbReference type="Gene3D" id="1.20.120.520">
    <property type="entry name" value="nmb1532 protein domain like"/>
    <property type="match status" value="1"/>
</dbReference>
<dbReference type="InterPro" id="IPR012312">
    <property type="entry name" value="Hemerythrin-like"/>
</dbReference>
<comment type="caution">
    <text evidence="3">The sequence shown here is derived from an EMBL/GenBank/DDBJ whole genome shotgun (WGS) entry which is preliminary data.</text>
</comment>
<feature type="domain" description="Hemerythrin-like" evidence="2">
    <location>
        <begin position="41"/>
        <end position="174"/>
    </location>
</feature>
<dbReference type="CDD" id="cd12108">
    <property type="entry name" value="Hr-like"/>
    <property type="match status" value="1"/>
</dbReference>
<keyword evidence="4" id="KW-1185">Reference proteome</keyword>
<evidence type="ECO:0000313" key="4">
    <source>
        <dbReference type="Proteomes" id="UP001499924"/>
    </source>
</evidence>
<evidence type="ECO:0000256" key="1">
    <source>
        <dbReference type="SAM" id="MobiDB-lite"/>
    </source>
</evidence>
<evidence type="ECO:0000259" key="2">
    <source>
        <dbReference type="Pfam" id="PF01814"/>
    </source>
</evidence>